<comment type="subcellular location">
    <subcellularLocation>
        <location evidence="1">Nucleus</location>
    </subcellularLocation>
</comment>
<gene>
    <name evidence="6" type="ORF">B0I71DRAFT_130453</name>
    <name evidence="5" type="ORF">YALI1_D35210g</name>
</gene>
<dbReference type="Pfam" id="PF02792">
    <property type="entry name" value="Mago_nashi"/>
    <property type="match status" value="1"/>
</dbReference>
<reference evidence="5 7" key="1">
    <citation type="journal article" date="2016" name="PLoS ONE">
        <title>Sequence Assembly of Yarrowia lipolytica Strain W29/CLIB89 Shows Transposable Element Diversity.</title>
        <authorList>
            <person name="Magnan C."/>
            <person name="Yu J."/>
            <person name="Chang I."/>
            <person name="Jahn E."/>
            <person name="Kanomata Y."/>
            <person name="Wu J."/>
            <person name="Zeller M."/>
            <person name="Oakes M."/>
            <person name="Baldi P."/>
            <person name="Sandmeyer S."/>
        </authorList>
    </citation>
    <scope>NUCLEOTIDE SEQUENCE [LARGE SCALE GENOMIC DNA]</scope>
    <source>
        <strain evidence="5">CLIB89</strain>
        <strain evidence="7">CLIB89(W29)</strain>
    </source>
</reference>
<dbReference type="PANTHER" id="PTHR12638:SF0">
    <property type="entry name" value="MAGO HOMOLOG, EXON JUNCTION COMPLEX SUBUNIT-RELATED"/>
    <property type="match status" value="1"/>
</dbReference>
<evidence type="ECO:0000256" key="1">
    <source>
        <dbReference type="ARBA" id="ARBA00004123"/>
    </source>
</evidence>
<comment type="similarity">
    <text evidence="2">Belongs to the mago nashi family.</text>
</comment>
<dbReference type="VEuPathDB" id="FungiDB:YALI0_D26664g"/>
<evidence type="ECO:0000256" key="2">
    <source>
        <dbReference type="ARBA" id="ARBA00009270"/>
    </source>
</evidence>
<dbReference type="OrthoDB" id="6495301at2759"/>
<dbReference type="PANTHER" id="PTHR12638">
    <property type="entry name" value="PROTEIN MAGO NASHI HOMOLOG"/>
    <property type="match status" value="1"/>
</dbReference>
<proteinExistence type="inferred from homology"/>
<dbReference type="Gene3D" id="3.30.1560.10">
    <property type="entry name" value="Mago nashi"/>
    <property type="match status" value="1"/>
</dbReference>
<dbReference type="GeneID" id="2911131"/>
<dbReference type="KEGG" id="yli:2911131"/>
<evidence type="ECO:0000256" key="4">
    <source>
        <dbReference type="SAM" id="MobiDB-lite"/>
    </source>
</evidence>
<dbReference type="VEuPathDB" id="FungiDB:YALI1_D35210g"/>
<evidence type="ECO:0000313" key="6">
    <source>
        <dbReference type="EMBL" id="RDW26669.1"/>
    </source>
</evidence>
<dbReference type="FunFam" id="3.30.1560.10:FF:000001">
    <property type="entry name" value="Protein mago nashi homolog"/>
    <property type="match status" value="1"/>
</dbReference>
<dbReference type="SUPFAM" id="SSF89817">
    <property type="entry name" value="Mago nashi protein"/>
    <property type="match status" value="1"/>
</dbReference>
<dbReference type="OMA" id="IRKEMWI"/>
<evidence type="ECO:0000313" key="5">
    <source>
        <dbReference type="EMBL" id="AOW04694.1"/>
    </source>
</evidence>
<protein>
    <submittedName>
        <fullName evidence="6">Mago nashi protein-domain-containing protein</fullName>
    </submittedName>
</protein>
<dbReference type="CDD" id="cd11295">
    <property type="entry name" value="Mago_nashi"/>
    <property type="match status" value="1"/>
</dbReference>
<evidence type="ECO:0000256" key="3">
    <source>
        <dbReference type="ARBA" id="ARBA00023242"/>
    </source>
</evidence>
<dbReference type="InterPro" id="IPR004023">
    <property type="entry name" value="Mago_nashi"/>
</dbReference>
<dbReference type="GO" id="GO:0045292">
    <property type="term" value="P:mRNA cis splicing, via spliceosome"/>
    <property type="evidence" value="ECO:0007669"/>
    <property type="project" value="EnsemblFungi"/>
</dbReference>
<dbReference type="EMBL" id="CP017556">
    <property type="protein sequence ID" value="AOW04694.1"/>
    <property type="molecule type" value="Genomic_DNA"/>
</dbReference>
<name>A0A1D8NGB9_YARLL</name>
<dbReference type="eggNOG" id="KOG3392">
    <property type="taxonomic scope" value="Eukaryota"/>
</dbReference>
<dbReference type="Proteomes" id="UP000256601">
    <property type="component" value="Unassembled WGS sequence"/>
</dbReference>
<dbReference type="RefSeq" id="XP_503327.1">
    <property type="nucleotide sequence ID" value="XM_503327.1"/>
</dbReference>
<reference evidence="6 8" key="2">
    <citation type="submission" date="2018-07" db="EMBL/GenBank/DDBJ databases">
        <title>Draft Genome Assemblies for Five Robust Yarrowia lipolytica Strains Exhibiting High Lipid Production and Pentose Sugar Utilization and Sugar Alcohol Secretion from Undetoxified Lignocellulosic Biomass Hydrolysates.</title>
        <authorList>
            <consortium name="DOE Joint Genome Institute"/>
            <person name="Walker C."/>
            <person name="Ryu S."/>
            <person name="Na H."/>
            <person name="Zane M."/>
            <person name="LaButti K."/>
            <person name="Lipzen A."/>
            <person name="Haridas S."/>
            <person name="Barry K."/>
            <person name="Grigoriev I.V."/>
            <person name="Quarterman J."/>
            <person name="Slininger P."/>
            <person name="Dien B."/>
            <person name="Trinh C.T."/>
        </authorList>
    </citation>
    <scope>NUCLEOTIDE SEQUENCE [LARGE SCALE GENOMIC DNA]</scope>
    <source>
        <strain evidence="6 8">YB392</strain>
    </source>
</reference>
<accession>A0A1D8NGB9</accession>
<evidence type="ECO:0000313" key="7">
    <source>
        <dbReference type="Proteomes" id="UP000182444"/>
    </source>
</evidence>
<feature type="region of interest" description="Disordered" evidence="4">
    <location>
        <begin position="1"/>
        <end position="20"/>
    </location>
</feature>
<dbReference type="InterPro" id="IPR036605">
    <property type="entry name" value="Mago_nashi_sf"/>
</dbReference>
<sequence>MAEEEEYSIATRPGEDVQMEEELEVVEPEDDLIEKPLSLRVDAKEEAFYLQYYSGHTGRFGHEFLEFDFQLLDQGRSALLRYANNSNYKNDTLIRREVAVSPVVVKVLKKMIKESEILKENDAKWPPKNRDGKQELEIKFANYHIAFETGRIGSLSDVQRSDDPEGLRTFYYLVQDIKALVFSLVGLHFKIKPI</sequence>
<organism evidence="5 7">
    <name type="scientific">Yarrowia lipolytica</name>
    <name type="common">Candida lipolytica</name>
    <dbReference type="NCBI Taxonomy" id="4952"/>
    <lineage>
        <taxon>Eukaryota</taxon>
        <taxon>Fungi</taxon>
        <taxon>Dikarya</taxon>
        <taxon>Ascomycota</taxon>
        <taxon>Saccharomycotina</taxon>
        <taxon>Dipodascomycetes</taxon>
        <taxon>Dipodascales</taxon>
        <taxon>Dipodascales incertae sedis</taxon>
        <taxon>Yarrowia</taxon>
    </lineage>
</organism>
<keyword evidence="3" id="KW-0539">Nucleus</keyword>
<dbReference type="GO" id="GO:0035145">
    <property type="term" value="C:exon-exon junction complex"/>
    <property type="evidence" value="ECO:0007669"/>
    <property type="project" value="InterPro"/>
</dbReference>
<dbReference type="AlphaFoldDB" id="A0A1D8NGB9"/>
<dbReference type="Proteomes" id="UP000182444">
    <property type="component" value="Chromosome 1D"/>
</dbReference>
<evidence type="ECO:0000313" key="8">
    <source>
        <dbReference type="Proteomes" id="UP000256601"/>
    </source>
</evidence>
<dbReference type="EMBL" id="KZ858975">
    <property type="protein sequence ID" value="RDW26669.1"/>
    <property type="molecule type" value="Genomic_DNA"/>
</dbReference>